<reference evidence="1 2" key="1">
    <citation type="submission" date="2016-10" db="EMBL/GenBank/DDBJ databases">
        <authorList>
            <person name="de Groot N.N."/>
        </authorList>
    </citation>
    <scope>NUCLEOTIDE SEQUENCE [LARGE SCALE GENOMIC DNA]</scope>
    <source>
        <strain evidence="1 2">MON 2.2</strain>
    </source>
</reference>
<dbReference type="EMBL" id="LT629688">
    <property type="protein sequence ID" value="SDE25163.1"/>
    <property type="molecule type" value="Genomic_DNA"/>
</dbReference>
<evidence type="ECO:0000313" key="1">
    <source>
        <dbReference type="EMBL" id="SDE25163.1"/>
    </source>
</evidence>
<gene>
    <name evidence="1" type="ORF">SAMN04489747_2922</name>
</gene>
<proteinExistence type="predicted"/>
<dbReference type="Proteomes" id="UP000198546">
    <property type="component" value="Chromosome i"/>
</dbReference>
<name>A0A1G7BDQ9_9ACTN</name>
<sequence length="64" mass="6882">MAKRRLDVLLLKTEDPASSSTSDLLAELQALVGVLDDIEQGAPDVPDSVYDRARAEQAERDGGI</sequence>
<accession>A0A1G7BDQ9</accession>
<organism evidence="1 2">
    <name type="scientific">Auraticoccus monumenti</name>
    <dbReference type="NCBI Taxonomy" id="675864"/>
    <lineage>
        <taxon>Bacteria</taxon>
        <taxon>Bacillati</taxon>
        <taxon>Actinomycetota</taxon>
        <taxon>Actinomycetes</taxon>
        <taxon>Propionibacteriales</taxon>
        <taxon>Propionibacteriaceae</taxon>
        <taxon>Auraticoccus</taxon>
    </lineage>
</organism>
<evidence type="ECO:0000313" key="2">
    <source>
        <dbReference type="Proteomes" id="UP000198546"/>
    </source>
</evidence>
<protein>
    <submittedName>
        <fullName evidence="1">Uncharacterized protein</fullName>
    </submittedName>
</protein>
<keyword evidence="2" id="KW-1185">Reference proteome</keyword>
<dbReference type="AlphaFoldDB" id="A0A1G7BDQ9"/>